<dbReference type="EMBL" id="QNTQ01000008">
    <property type="protein sequence ID" value="RBI84981.1"/>
    <property type="molecule type" value="Genomic_DNA"/>
</dbReference>
<keyword evidence="2" id="KW-0560">Oxidoreductase</keyword>
<evidence type="ECO:0000256" key="3">
    <source>
        <dbReference type="SAM" id="MobiDB-lite"/>
    </source>
</evidence>
<keyword evidence="7" id="KW-1185">Reference proteome</keyword>
<dbReference type="InterPro" id="IPR056798">
    <property type="entry name" value="ADH_Fe_C"/>
</dbReference>
<comment type="caution">
    <text evidence="6">The sequence shown here is derived from an EMBL/GenBank/DDBJ whole genome shotgun (WGS) entry which is preliminary data.</text>
</comment>
<dbReference type="PANTHER" id="PTHR11496">
    <property type="entry name" value="ALCOHOL DEHYDROGENASE"/>
    <property type="match status" value="1"/>
</dbReference>
<dbReference type="GO" id="GO:0046872">
    <property type="term" value="F:metal ion binding"/>
    <property type="evidence" value="ECO:0007669"/>
    <property type="project" value="InterPro"/>
</dbReference>
<feature type="region of interest" description="Disordered" evidence="3">
    <location>
        <begin position="322"/>
        <end position="349"/>
    </location>
</feature>
<evidence type="ECO:0000313" key="7">
    <source>
        <dbReference type="Proteomes" id="UP000253370"/>
    </source>
</evidence>
<evidence type="ECO:0000259" key="4">
    <source>
        <dbReference type="Pfam" id="PF00465"/>
    </source>
</evidence>
<evidence type="ECO:0000313" key="6">
    <source>
        <dbReference type="EMBL" id="RBI84981.1"/>
    </source>
</evidence>
<organism evidence="6 7">
    <name type="scientific">Rhodosalinus halophilus</name>
    <dbReference type="NCBI Taxonomy" id="2259333"/>
    <lineage>
        <taxon>Bacteria</taxon>
        <taxon>Pseudomonadati</taxon>
        <taxon>Pseudomonadota</taxon>
        <taxon>Alphaproteobacteria</taxon>
        <taxon>Rhodobacterales</taxon>
        <taxon>Paracoccaceae</taxon>
        <taxon>Rhodosalinus</taxon>
    </lineage>
</organism>
<dbReference type="Pfam" id="PF00465">
    <property type="entry name" value="Fe-ADH"/>
    <property type="match status" value="1"/>
</dbReference>
<dbReference type="Gene3D" id="1.20.1090.10">
    <property type="entry name" value="Dehydroquinate synthase-like - alpha domain"/>
    <property type="match status" value="1"/>
</dbReference>
<dbReference type="InterPro" id="IPR001670">
    <property type="entry name" value="ADH_Fe/GldA"/>
</dbReference>
<dbReference type="InterPro" id="IPR039697">
    <property type="entry name" value="Alcohol_dehydrogenase_Fe"/>
</dbReference>
<dbReference type="GO" id="GO:0004022">
    <property type="term" value="F:alcohol dehydrogenase (NAD+) activity"/>
    <property type="evidence" value="ECO:0007669"/>
    <property type="project" value="TreeGrafter"/>
</dbReference>
<dbReference type="Proteomes" id="UP000253370">
    <property type="component" value="Unassembled WGS sequence"/>
</dbReference>
<feature type="domain" description="Fe-containing alcohol dehydrogenase-like C-terminal" evidence="5">
    <location>
        <begin position="163"/>
        <end position="348"/>
    </location>
</feature>
<accession>A0A365U857</accession>
<proteinExistence type="inferred from homology"/>
<feature type="compositionally biased region" description="Basic and acidic residues" evidence="3">
    <location>
        <begin position="337"/>
        <end position="349"/>
    </location>
</feature>
<sequence>MSLITYLTRIHFADRVLEDALAEEVRRRRIRRPLLLTDPEAALGEALDRVSDALPLAAEPVLLVTTGAGAEAAEGDRRAAEGRLAEEGCDGLVAVGGVRPLDIARLIGRDGLPVIAVPTGAGSVGLGPLGAELGATGGRRQPVTPAAILCDATLTVEAGPASTAAAGMDALVHCLESYLGTTYNPPADGIALDGLRRAVRSIEAAVTDGRNLAARRELLAAALNAGLASQKGCGGIEAAARGLEAAAPAPHGTLHAALLRGMLAFNAPAVSHRFADLARMLDVPARCDVAEVLTDLAERIGLPLRLSEAGIAAPALAEAARRAAADPANRTNPRHATSRDYERIMSEAL</sequence>
<name>A0A365U857_9RHOB</name>
<dbReference type="SUPFAM" id="SSF56796">
    <property type="entry name" value="Dehydroquinate synthase-like"/>
    <property type="match status" value="1"/>
</dbReference>
<feature type="domain" description="Alcohol dehydrogenase iron-type/glycerol dehydrogenase GldA" evidence="4">
    <location>
        <begin position="9"/>
        <end position="122"/>
    </location>
</feature>
<protein>
    <submittedName>
        <fullName evidence="6">Uncharacterized protein</fullName>
    </submittedName>
</protein>
<dbReference type="OrthoDB" id="9815791at2"/>
<comment type="similarity">
    <text evidence="1">Belongs to the iron-containing alcohol dehydrogenase family.</text>
</comment>
<dbReference type="Gene3D" id="3.40.50.1970">
    <property type="match status" value="1"/>
</dbReference>
<reference evidence="6 7" key="1">
    <citation type="submission" date="2018-07" db="EMBL/GenBank/DDBJ databases">
        <title>Rhodosalinus sp. strain E84T genomic sequence and assembly.</title>
        <authorList>
            <person name="Liu Z.-W."/>
            <person name="Lu D.-C."/>
        </authorList>
    </citation>
    <scope>NUCLEOTIDE SEQUENCE [LARGE SCALE GENOMIC DNA]</scope>
    <source>
        <strain evidence="6 7">E84</strain>
    </source>
</reference>
<gene>
    <name evidence="6" type="ORF">DRV85_09960</name>
</gene>
<dbReference type="PANTHER" id="PTHR11496:SF102">
    <property type="entry name" value="ALCOHOL DEHYDROGENASE 4"/>
    <property type="match status" value="1"/>
</dbReference>
<dbReference type="AlphaFoldDB" id="A0A365U857"/>
<evidence type="ECO:0000256" key="2">
    <source>
        <dbReference type="ARBA" id="ARBA00023002"/>
    </source>
</evidence>
<dbReference type="Pfam" id="PF25137">
    <property type="entry name" value="ADH_Fe_C"/>
    <property type="match status" value="1"/>
</dbReference>
<dbReference type="RefSeq" id="WP_113289309.1">
    <property type="nucleotide sequence ID" value="NZ_QNTQ01000008.1"/>
</dbReference>
<evidence type="ECO:0000256" key="1">
    <source>
        <dbReference type="ARBA" id="ARBA00007358"/>
    </source>
</evidence>
<evidence type="ECO:0000259" key="5">
    <source>
        <dbReference type="Pfam" id="PF25137"/>
    </source>
</evidence>